<gene>
    <name evidence="2" type="ORF">CTM71_08930</name>
    <name evidence="1" type="ORF">CTM72_02015</name>
</gene>
<organism evidence="2 3">
    <name type="scientific">Fusobacterium pseudoperiodonticum</name>
    <dbReference type="NCBI Taxonomy" id="2663009"/>
    <lineage>
        <taxon>Bacteria</taxon>
        <taxon>Fusobacteriati</taxon>
        <taxon>Fusobacteriota</taxon>
        <taxon>Fusobacteriia</taxon>
        <taxon>Fusobacteriales</taxon>
        <taxon>Fusobacteriaceae</taxon>
        <taxon>Fusobacterium</taxon>
    </lineage>
</organism>
<reference evidence="2 3" key="1">
    <citation type="submission" date="2017-11" db="EMBL/GenBank/DDBJ databases">
        <title>Genome sequencing of Fusobacterium periodonticum KCOM 1259.</title>
        <authorList>
            <person name="Kook J.-K."/>
            <person name="Park S.-N."/>
            <person name="Lim Y.K."/>
        </authorList>
    </citation>
    <scope>NUCLEOTIDE SEQUENCE [LARGE SCALE GENOMIC DNA]</scope>
    <source>
        <strain evidence="2 3">KCOM 1259</strain>
    </source>
</reference>
<proteinExistence type="predicted"/>
<evidence type="ECO:0000313" key="2">
    <source>
        <dbReference type="EMBL" id="PIM81110.1"/>
    </source>
</evidence>
<dbReference type="EMBL" id="CP024699">
    <property type="protein sequence ID" value="ATV60317.1"/>
    <property type="molecule type" value="Genomic_DNA"/>
</dbReference>
<dbReference type="EMBL" id="PEQY01000001">
    <property type="protein sequence ID" value="PIM81110.1"/>
    <property type="molecule type" value="Genomic_DNA"/>
</dbReference>
<evidence type="ECO:0000313" key="4">
    <source>
        <dbReference type="Proteomes" id="UP000230056"/>
    </source>
</evidence>
<evidence type="ECO:0000313" key="1">
    <source>
        <dbReference type="EMBL" id="ATV60317.1"/>
    </source>
</evidence>
<dbReference type="Proteomes" id="UP000229011">
    <property type="component" value="Unassembled WGS sequence"/>
</dbReference>
<dbReference type="AlphaFoldDB" id="A0A2G9EJL0"/>
<accession>A0A2G9EJL0</accession>
<evidence type="ECO:0000313" key="3">
    <source>
        <dbReference type="Proteomes" id="UP000229011"/>
    </source>
</evidence>
<sequence length="74" mass="8802">MFWRLSEDLINKKNYDEVNKLLDFIFNDIETVLIKDGKEINLSKIEKEKALKRIEEIGEIKVVENYKAGKYKPI</sequence>
<name>A0A2G9EJL0_9FUSO</name>
<reference evidence="1 4" key="2">
    <citation type="submission" date="2017-11" db="EMBL/GenBank/DDBJ databases">
        <title>Genome sequencing of Fusobacterium periodonticum KCOM 1261.</title>
        <authorList>
            <person name="Kook J.-K."/>
            <person name="Park S.-N."/>
            <person name="Lim Y.K."/>
        </authorList>
    </citation>
    <scope>NUCLEOTIDE SEQUENCE [LARGE SCALE GENOMIC DNA]</scope>
    <source>
        <strain evidence="1 4">KCOM 1261</strain>
    </source>
</reference>
<protein>
    <submittedName>
        <fullName evidence="2">Uncharacterized protein</fullName>
    </submittedName>
</protein>
<dbReference type="Proteomes" id="UP000230056">
    <property type="component" value="Chromosome"/>
</dbReference>